<evidence type="ECO:0000313" key="2">
    <source>
        <dbReference type="EMBL" id="TGJ79329.1"/>
    </source>
</evidence>
<comment type="caution">
    <text evidence="2">The sequence shown here is derived from an EMBL/GenBank/DDBJ whole genome shotgun (WGS) entry which is preliminary data.</text>
</comment>
<keyword evidence="1" id="KW-0472">Membrane</keyword>
<evidence type="ECO:0000256" key="1">
    <source>
        <dbReference type="SAM" id="Phobius"/>
    </source>
</evidence>
<keyword evidence="1" id="KW-1133">Transmembrane helix</keyword>
<gene>
    <name evidence="2" type="ORF">E0Z10_g9433</name>
</gene>
<dbReference type="EMBL" id="SKBN01000297">
    <property type="protein sequence ID" value="TGJ79329.1"/>
    <property type="molecule type" value="Genomic_DNA"/>
</dbReference>
<accession>A0A4Z0Y5H9</accession>
<evidence type="ECO:0000313" key="3">
    <source>
        <dbReference type="Proteomes" id="UP000297716"/>
    </source>
</evidence>
<dbReference type="OrthoDB" id="3431997at2759"/>
<name>A0A4Z0Y5H9_9PEZI</name>
<sequence>MLSLISNPAHVWLDGNSTPHPDSTQLEWPLTASGVHGNLSGVSDTGVIMVCKSLPSTAFVGPDKHTRMYRIKHRKIQPLLPRLLLHQGPNDSSPIWAKYEAVTYHKAWAEIPCRSTGSTSHGRVEIRRKRDGRRNKYVFTMTIRGQEETFGWRRSKNAMIKDLGLSQNGYKLVRLTEGIHSSSSHTGPRTSDQMQVVALAARSHHVFPRCMALRYLTSFGDEWELISLVTILAFWLWDRKRMMKG</sequence>
<organism evidence="2 3">
    <name type="scientific">Xylaria hypoxylon</name>
    <dbReference type="NCBI Taxonomy" id="37992"/>
    <lineage>
        <taxon>Eukaryota</taxon>
        <taxon>Fungi</taxon>
        <taxon>Dikarya</taxon>
        <taxon>Ascomycota</taxon>
        <taxon>Pezizomycotina</taxon>
        <taxon>Sordariomycetes</taxon>
        <taxon>Xylariomycetidae</taxon>
        <taxon>Xylariales</taxon>
        <taxon>Xylariaceae</taxon>
        <taxon>Xylaria</taxon>
    </lineage>
</organism>
<reference evidence="2 3" key="1">
    <citation type="submission" date="2019-03" db="EMBL/GenBank/DDBJ databases">
        <title>Draft genome sequence of Xylaria hypoxylon DSM 108379, a ubiquitous saprotrophic-parasitic fungi on hardwood.</title>
        <authorList>
            <person name="Buettner E."/>
            <person name="Leonhardt S."/>
            <person name="Gebauer A.M."/>
            <person name="Liers C."/>
            <person name="Hofrichter M."/>
            <person name="Kellner H."/>
        </authorList>
    </citation>
    <scope>NUCLEOTIDE SEQUENCE [LARGE SCALE GENOMIC DNA]</scope>
    <source>
        <strain evidence="2 3">DSM 108379</strain>
    </source>
</reference>
<keyword evidence="1" id="KW-0812">Transmembrane</keyword>
<keyword evidence="3" id="KW-1185">Reference proteome</keyword>
<feature type="transmembrane region" description="Helical" evidence="1">
    <location>
        <begin position="215"/>
        <end position="237"/>
    </location>
</feature>
<dbReference type="AlphaFoldDB" id="A0A4Z0Y5H9"/>
<protein>
    <submittedName>
        <fullName evidence="2">Uncharacterized protein</fullName>
    </submittedName>
</protein>
<proteinExistence type="predicted"/>
<dbReference type="STRING" id="37992.A0A4Z0Y5H9"/>
<dbReference type="Proteomes" id="UP000297716">
    <property type="component" value="Unassembled WGS sequence"/>
</dbReference>